<evidence type="ECO:0000256" key="1">
    <source>
        <dbReference type="ARBA" id="ARBA00006935"/>
    </source>
</evidence>
<dbReference type="InterPro" id="IPR000961">
    <property type="entry name" value="AGC-kinase_C"/>
</dbReference>
<feature type="domain" description="AGC-kinase C-terminal" evidence="13">
    <location>
        <begin position="392"/>
        <end position="460"/>
    </location>
</feature>
<feature type="domain" description="Protein kinase" evidence="12">
    <location>
        <begin position="140"/>
        <end position="391"/>
    </location>
</feature>
<comment type="similarity">
    <text evidence="1">Belongs to the protein kinase superfamily. AGC Ser/Thr protein kinase family. RAC subfamily.</text>
</comment>
<dbReference type="InterPro" id="IPR001849">
    <property type="entry name" value="PH_domain"/>
</dbReference>
<evidence type="ECO:0000256" key="2">
    <source>
        <dbReference type="ARBA" id="ARBA00022527"/>
    </source>
</evidence>
<sequence length="484" mass="56332">MSITDEDGLTKYGWMKKKGGFFKTWSKCFCELHQTEFYIRKSDKSHELETRVPIQATTQVKIVDDKKGSYILVDFHDDMKDSEKVQSKNSKKDKSNKNNKTKSSSKGLVLKCNDTSELKRWFIALRSATFHNAIISIHSFDILSVIGRGFFGKVLLVSHKETKELFAIKTVHKMRLLNQEKVNTILAERNIMRQCKHPFVVSLLFAFQSATKFYLGLEYVPGGELYSLMKKRYKFTRPQIKLYIAEISLALDHLHSIGVVYRDIKPENILIDEEGHLKLTDFGLSKNIKKTKITYSFCGTPDYMAPEVVEKRGHNYPVDWWGLGVLTYQLFFDKSPFYDENRNKMCSNIVLKEPEFPKDADPDTKDFILQLLIKNPKNRANFKSLKKHHFWGDLNFDKVLAKKYKPEYIPIVKDPRSPDNFDEEFTNEATIDSVATPTVGDRNIFRNFSFMGALDDFIIDEEHDDEEQYTQMSEYPIAQQVFQQ</sequence>
<dbReference type="Gene3D" id="1.10.510.10">
    <property type="entry name" value="Transferase(Phosphotransferase) domain 1"/>
    <property type="match status" value="1"/>
</dbReference>
<dbReference type="InterPro" id="IPR000719">
    <property type="entry name" value="Prot_kinase_dom"/>
</dbReference>
<keyword evidence="6 14" id="KW-0418">Kinase</keyword>
<proteinExistence type="inferred from homology"/>
<feature type="domain" description="PH" evidence="11">
    <location>
        <begin position="8"/>
        <end position="130"/>
    </location>
</feature>
<evidence type="ECO:0000256" key="7">
    <source>
        <dbReference type="ARBA" id="ARBA00022840"/>
    </source>
</evidence>
<dbReference type="SUPFAM" id="SSF56112">
    <property type="entry name" value="Protein kinase-like (PK-like)"/>
    <property type="match status" value="1"/>
</dbReference>
<dbReference type="RefSeq" id="XP_068358237.1">
    <property type="nucleotide sequence ID" value="XM_068492902.1"/>
</dbReference>
<dbReference type="AlphaFoldDB" id="A0A1J4K6M3"/>
<evidence type="ECO:0000256" key="4">
    <source>
        <dbReference type="ARBA" id="ARBA00022679"/>
    </source>
</evidence>
<dbReference type="PROSITE" id="PS50003">
    <property type="entry name" value="PH_DOMAIN"/>
    <property type="match status" value="1"/>
</dbReference>
<dbReference type="SMART" id="SM00220">
    <property type="entry name" value="S_TKc"/>
    <property type="match status" value="1"/>
</dbReference>
<dbReference type="SMART" id="SM00133">
    <property type="entry name" value="S_TK_X"/>
    <property type="match status" value="1"/>
</dbReference>
<evidence type="ECO:0000313" key="14">
    <source>
        <dbReference type="EMBL" id="OHT05101.1"/>
    </source>
</evidence>
<feature type="compositionally biased region" description="Basic and acidic residues" evidence="10">
    <location>
        <begin position="82"/>
        <end position="96"/>
    </location>
</feature>
<dbReference type="PROSITE" id="PS50011">
    <property type="entry name" value="PROTEIN_KINASE_DOM"/>
    <property type="match status" value="1"/>
</dbReference>
<keyword evidence="7 8" id="KW-0067">ATP-binding</keyword>
<organism evidence="14 15">
    <name type="scientific">Tritrichomonas foetus</name>
    <dbReference type="NCBI Taxonomy" id="1144522"/>
    <lineage>
        <taxon>Eukaryota</taxon>
        <taxon>Metamonada</taxon>
        <taxon>Parabasalia</taxon>
        <taxon>Tritrichomonadida</taxon>
        <taxon>Tritrichomonadidae</taxon>
        <taxon>Tritrichomonas</taxon>
    </lineage>
</organism>
<evidence type="ECO:0000256" key="10">
    <source>
        <dbReference type="SAM" id="MobiDB-lite"/>
    </source>
</evidence>
<evidence type="ECO:0000256" key="3">
    <source>
        <dbReference type="ARBA" id="ARBA00022553"/>
    </source>
</evidence>
<dbReference type="PROSITE" id="PS00108">
    <property type="entry name" value="PROTEIN_KINASE_ST"/>
    <property type="match status" value="1"/>
</dbReference>
<dbReference type="Gene3D" id="3.30.200.20">
    <property type="entry name" value="Phosphorylase Kinase, domain 1"/>
    <property type="match status" value="1"/>
</dbReference>
<dbReference type="FunFam" id="1.10.510.10:FF:000008">
    <property type="entry name" value="Non-specific serine/threonine protein kinase"/>
    <property type="match status" value="1"/>
</dbReference>
<dbReference type="InterPro" id="IPR008271">
    <property type="entry name" value="Ser/Thr_kinase_AS"/>
</dbReference>
<feature type="region of interest" description="Disordered" evidence="10">
    <location>
        <begin position="82"/>
        <end position="105"/>
    </location>
</feature>
<evidence type="ECO:0000256" key="6">
    <source>
        <dbReference type="ARBA" id="ARBA00022777"/>
    </source>
</evidence>
<dbReference type="Gene3D" id="2.30.29.30">
    <property type="entry name" value="Pleckstrin-homology domain (PH domain)/Phosphotyrosine-binding domain (PTB)"/>
    <property type="match status" value="1"/>
</dbReference>
<dbReference type="CDD" id="cd05123">
    <property type="entry name" value="STKc_AGC"/>
    <property type="match status" value="1"/>
</dbReference>
<feature type="binding site" evidence="8">
    <location>
        <position position="169"/>
    </location>
    <ligand>
        <name>ATP</name>
        <dbReference type="ChEBI" id="CHEBI:30616"/>
    </ligand>
</feature>
<dbReference type="Pfam" id="PF00169">
    <property type="entry name" value="PH"/>
    <property type="match status" value="1"/>
</dbReference>
<dbReference type="PROSITE" id="PS51285">
    <property type="entry name" value="AGC_KINASE_CTER"/>
    <property type="match status" value="1"/>
</dbReference>
<evidence type="ECO:0000259" key="13">
    <source>
        <dbReference type="PROSITE" id="PS51285"/>
    </source>
</evidence>
<dbReference type="GO" id="GO:0004674">
    <property type="term" value="F:protein serine/threonine kinase activity"/>
    <property type="evidence" value="ECO:0007669"/>
    <property type="project" value="UniProtKB-KW"/>
</dbReference>
<evidence type="ECO:0000313" key="15">
    <source>
        <dbReference type="Proteomes" id="UP000179807"/>
    </source>
</evidence>
<evidence type="ECO:0000256" key="5">
    <source>
        <dbReference type="ARBA" id="ARBA00022741"/>
    </source>
</evidence>
<dbReference type="PROSITE" id="PS00107">
    <property type="entry name" value="PROTEIN_KINASE_ATP"/>
    <property type="match status" value="1"/>
</dbReference>
<dbReference type="GeneID" id="94827606"/>
<dbReference type="SMART" id="SM00233">
    <property type="entry name" value="PH"/>
    <property type="match status" value="1"/>
</dbReference>
<evidence type="ECO:0000259" key="11">
    <source>
        <dbReference type="PROSITE" id="PS50003"/>
    </source>
</evidence>
<dbReference type="InterPro" id="IPR017441">
    <property type="entry name" value="Protein_kinase_ATP_BS"/>
</dbReference>
<dbReference type="InterPro" id="IPR045270">
    <property type="entry name" value="STKc_AGC"/>
</dbReference>
<dbReference type="Pfam" id="PF00069">
    <property type="entry name" value="Pkinase"/>
    <property type="match status" value="1"/>
</dbReference>
<evidence type="ECO:0000256" key="9">
    <source>
        <dbReference type="RuleBase" id="RU000304"/>
    </source>
</evidence>
<accession>A0A1J4K6M3</accession>
<dbReference type="VEuPathDB" id="TrichDB:TRFO_06125"/>
<name>A0A1J4K6M3_9EUKA</name>
<gene>
    <name evidence="14" type="primary">pkgB</name>
    <name evidence="14" type="ORF">TRFO_06125</name>
</gene>
<reference evidence="14" key="1">
    <citation type="submission" date="2016-10" db="EMBL/GenBank/DDBJ databases">
        <authorList>
            <person name="Benchimol M."/>
            <person name="Almeida L.G."/>
            <person name="Vasconcelos A.T."/>
            <person name="Perreira-Neves A."/>
            <person name="Rosa I.A."/>
            <person name="Tasca T."/>
            <person name="Bogo M.R."/>
            <person name="de Souza W."/>
        </authorList>
    </citation>
    <scope>NUCLEOTIDE SEQUENCE [LARGE SCALE GENOMIC DNA]</scope>
    <source>
        <strain evidence="14">K</strain>
    </source>
</reference>
<keyword evidence="15" id="KW-1185">Reference proteome</keyword>
<evidence type="ECO:0000259" key="12">
    <source>
        <dbReference type="PROSITE" id="PS50011"/>
    </source>
</evidence>
<dbReference type="PANTHER" id="PTHR24351">
    <property type="entry name" value="RIBOSOMAL PROTEIN S6 KINASE"/>
    <property type="match status" value="1"/>
</dbReference>
<dbReference type="InterPro" id="IPR011993">
    <property type="entry name" value="PH-like_dom_sf"/>
</dbReference>
<evidence type="ECO:0000256" key="8">
    <source>
        <dbReference type="PROSITE-ProRule" id="PRU10141"/>
    </source>
</evidence>
<dbReference type="EMBL" id="MLAK01000771">
    <property type="protein sequence ID" value="OHT05101.1"/>
    <property type="molecule type" value="Genomic_DNA"/>
</dbReference>
<dbReference type="OrthoDB" id="432483at2759"/>
<keyword evidence="2 9" id="KW-0723">Serine/threonine-protein kinase</keyword>
<protein>
    <submittedName>
        <fullName evidence="14">Protein kinase 2</fullName>
    </submittedName>
</protein>
<dbReference type="FunFam" id="3.30.200.20:FF:000771">
    <property type="entry name" value="AGC family protein kinase"/>
    <property type="match status" value="1"/>
</dbReference>
<comment type="caution">
    <text evidence="14">The sequence shown here is derived from an EMBL/GenBank/DDBJ whole genome shotgun (WGS) entry which is preliminary data.</text>
</comment>
<keyword evidence="5 8" id="KW-0547">Nucleotide-binding</keyword>
<dbReference type="Proteomes" id="UP000179807">
    <property type="component" value="Unassembled WGS sequence"/>
</dbReference>
<dbReference type="SUPFAM" id="SSF50729">
    <property type="entry name" value="PH domain-like"/>
    <property type="match status" value="1"/>
</dbReference>
<keyword evidence="3" id="KW-0597">Phosphoprotein</keyword>
<dbReference type="InterPro" id="IPR011009">
    <property type="entry name" value="Kinase-like_dom_sf"/>
</dbReference>
<keyword evidence="4" id="KW-0808">Transferase</keyword>
<dbReference type="GO" id="GO:0005524">
    <property type="term" value="F:ATP binding"/>
    <property type="evidence" value="ECO:0007669"/>
    <property type="project" value="UniProtKB-UniRule"/>
</dbReference>